<accession>A0AAV1L1M2</accession>
<keyword evidence="4" id="KW-1185">Reference proteome</keyword>
<feature type="domain" description="Reverse transcriptase" evidence="2">
    <location>
        <begin position="1"/>
        <end position="80"/>
    </location>
</feature>
<dbReference type="InterPro" id="IPR043502">
    <property type="entry name" value="DNA/RNA_pol_sf"/>
</dbReference>
<dbReference type="SUPFAM" id="SSF56672">
    <property type="entry name" value="DNA/RNA polymerases"/>
    <property type="match status" value="1"/>
</dbReference>
<dbReference type="GO" id="GO:0003964">
    <property type="term" value="F:RNA-directed DNA polymerase activity"/>
    <property type="evidence" value="ECO:0007669"/>
    <property type="project" value="UniProtKB-EC"/>
</dbReference>
<proteinExistence type="predicted"/>
<evidence type="ECO:0000259" key="2">
    <source>
        <dbReference type="PROSITE" id="PS50878"/>
    </source>
</evidence>
<name>A0AAV1L1M2_9NEOP</name>
<dbReference type="PANTHER" id="PTHR33064">
    <property type="entry name" value="POL PROTEIN"/>
    <property type="match status" value="1"/>
</dbReference>
<comment type="caution">
    <text evidence="3">The sequence shown here is derived from an EMBL/GenBank/DDBJ whole genome shotgun (WGS) entry which is preliminary data.</text>
</comment>
<evidence type="ECO:0000313" key="4">
    <source>
        <dbReference type="Proteomes" id="UP001314205"/>
    </source>
</evidence>
<dbReference type="EC" id="2.7.7.49" evidence="1"/>
<dbReference type="PROSITE" id="PS50878">
    <property type="entry name" value="RT_POL"/>
    <property type="match status" value="1"/>
</dbReference>
<dbReference type="EMBL" id="CAVLGL010000082">
    <property type="protein sequence ID" value="CAK1587941.1"/>
    <property type="molecule type" value="Genomic_DNA"/>
</dbReference>
<dbReference type="Pfam" id="PF00078">
    <property type="entry name" value="RVT_1"/>
    <property type="match status" value="1"/>
</dbReference>
<evidence type="ECO:0000256" key="1">
    <source>
        <dbReference type="ARBA" id="ARBA00012493"/>
    </source>
</evidence>
<dbReference type="InterPro" id="IPR041577">
    <property type="entry name" value="RT_RNaseH_2"/>
</dbReference>
<gene>
    <name evidence="3" type="ORF">PARMNEM_LOCUS8641</name>
</gene>
<dbReference type="AlphaFoldDB" id="A0AAV1L1M2"/>
<dbReference type="FunFam" id="3.30.70.270:FF:000020">
    <property type="entry name" value="Transposon Tf2-6 polyprotein-like Protein"/>
    <property type="match status" value="1"/>
</dbReference>
<protein>
    <recommendedName>
        <fullName evidence="1">RNA-directed DNA polymerase</fullName>
        <ecNumber evidence="1">2.7.7.49</ecNumber>
    </recommendedName>
</protein>
<evidence type="ECO:0000313" key="3">
    <source>
        <dbReference type="EMBL" id="CAK1587941.1"/>
    </source>
</evidence>
<reference evidence="3 4" key="1">
    <citation type="submission" date="2023-11" db="EMBL/GenBank/DDBJ databases">
        <authorList>
            <person name="Hedman E."/>
            <person name="Englund M."/>
            <person name="Stromberg M."/>
            <person name="Nyberg Akerstrom W."/>
            <person name="Nylinder S."/>
            <person name="Jareborg N."/>
            <person name="Kallberg Y."/>
            <person name="Kronander E."/>
        </authorList>
    </citation>
    <scope>NUCLEOTIDE SEQUENCE [LARGE SCALE GENOMIC DNA]</scope>
</reference>
<sequence>MSFGLRNAPQTSQRFVDEMLKGLTFAYGFLDDILIFSRNESEHILHLRQLFKRLTDYGMLVNTSKCEFGKSHITFLGHDISAAADSIRPSPDKVQAIQDYPIPKTVGEMRRFLGMFNFYRRFVPGATELQALLNIVLTGPNTKKSQSIVMTPEMTKAFNNCKASLSKATMLSHPEPDGDMAIFTDASDTDVAAKSGNLWHFLQDV</sequence>
<dbReference type="Gene3D" id="3.30.70.270">
    <property type="match status" value="2"/>
</dbReference>
<dbReference type="FunFam" id="3.30.70.270:FF:000003">
    <property type="entry name" value="Transposon Ty3-G Gag-Pol polyprotein"/>
    <property type="match status" value="1"/>
</dbReference>
<dbReference type="InterPro" id="IPR000477">
    <property type="entry name" value="RT_dom"/>
</dbReference>
<dbReference type="Pfam" id="PF17919">
    <property type="entry name" value="RT_RNaseH_2"/>
    <property type="match status" value="1"/>
</dbReference>
<organism evidence="3 4">
    <name type="scientific">Parnassius mnemosyne</name>
    <name type="common">clouded apollo</name>
    <dbReference type="NCBI Taxonomy" id="213953"/>
    <lineage>
        <taxon>Eukaryota</taxon>
        <taxon>Metazoa</taxon>
        <taxon>Ecdysozoa</taxon>
        <taxon>Arthropoda</taxon>
        <taxon>Hexapoda</taxon>
        <taxon>Insecta</taxon>
        <taxon>Pterygota</taxon>
        <taxon>Neoptera</taxon>
        <taxon>Endopterygota</taxon>
        <taxon>Lepidoptera</taxon>
        <taxon>Glossata</taxon>
        <taxon>Ditrysia</taxon>
        <taxon>Papilionoidea</taxon>
        <taxon>Papilionidae</taxon>
        <taxon>Parnassiinae</taxon>
        <taxon>Parnassini</taxon>
        <taxon>Parnassius</taxon>
        <taxon>Driopa</taxon>
    </lineage>
</organism>
<dbReference type="CDD" id="cd01647">
    <property type="entry name" value="RT_LTR"/>
    <property type="match status" value="1"/>
</dbReference>
<dbReference type="InterPro" id="IPR043128">
    <property type="entry name" value="Rev_trsase/Diguanyl_cyclase"/>
</dbReference>
<dbReference type="Proteomes" id="UP001314205">
    <property type="component" value="Unassembled WGS sequence"/>
</dbReference>
<dbReference type="InterPro" id="IPR051320">
    <property type="entry name" value="Viral_Replic_Matur_Polypro"/>
</dbReference>
<dbReference type="PANTHER" id="PTHR33064:SF37">
    <property type="entry name" value="RIBONUCLEASE H"/>
    <property type="match status" value="1"/>
</dbReference>